<evidence type="ECO:0000313" key="2">
    <source>
        <dbReference type="EMBL" id="ORY27314.1"/>
    </source>
</evidence>
<accession>A0A1Y2AXY6</accession>
<reference evidence="2 3" key="1">
    <citation type="submission" date="2016-07" db="EMBL/GenBank/DDBJ databases">
        <title>Pervasive Adenine N6-methylation of Active Genes in Fungi.</title>
        <authorList>
            <consortium name="DOE Joint Genome Institute"/>
            <person name="Mondo S.J."/>
            <person name="Dannebaum R.O."/>
            <person name="Kuo R.C."/>
            <person name="Labutti K."/>
            <person name="Haridas S."/>
            <person name="Kuo A."/>
            <person name="Salamov A."/>
            <person name="Ahrendt S.R."/>
            <person name="Lipzen A."/>
            <person name="Sullivan W."/>
            <person name="Andreopoulos W.B."/>
            <person name="Clum A."/>
            <person name="Lindquist E."/>
            <person name="Daum C."/>
            <person name="Ramamoorthy G.K."/>
            <person name="Gryganskyi A."/>
            <person name="Culley D."/>
            <person name="Magnuson J.K."/>
            <person name="James T.Y."/>
            <person name="O'Malley M.A."/>
            <person name="Stajich J.E."/>
            <person name="Spatafora J.W."/>
            <person name="Visel A."/>
            <person name="Grigoriev I.V."/>
        </authorList>
    </citation>
    <scope>NUCLEOTIDE SEQUENCE [LARGE SCALE GENOMIC DNA]</scope>
    <source>
        <strain evidence="2 3">68-887.2</strain>
    </source>
</reference>
<name>A0A1Y2AXY6_9TREE</name>
<dbReference type="InParanoid" id="A0A1Y2AXY6"/>
<sequence length="319" mass="34496">ELGLTNYLNDTELDFARRPPSPSLLQHIHLPMSVSHDPSTDPSKQSYPTFPPTTVTGATAQSDSDGNTRNMSDVDSLQGGPLLILATLAPPPPLTRAPASQDDGLERIMFIPLHTIHPGDTKNRETWKQIKQSDLFETHLSELSAAPGPGQNANTWASQKENWDRAASSMLQSLTSIVQQVDGEQTRVGVVTSLGCARLPQLLGNGWPEPVQSWLDDMIAGTGGFGSPFTHQLHLDETDVAFLQSALEAASTAPNVGHDSSVLTAEEGTELVIQNTKWRINDTYLSTDRDSSAPKSFFDANAWAWVNSGNSGTNQEEEG</sequence>
<protein>
    <submittedName>
        <fullName evidence="2">Uncharacterized protein</fullName>
    </submittedName>
</protein>
<organism evidence="2 3">
    <name type="scientific">Naematelia encephala</name>
    <dbReference type="NCBI Taxonomy" id="71784"/>
    <lineage>
        <taxon>Eukaryota</taxon>
        <taxon>Fungi</taxon>
        <taxon>Dikarya</taxon>
        <taxon>Basidiomycota</taxon>
        <taxon>Agaricomycotina</taxon>
        <taxon>Tremellomycetes</taxon>
        <taxon>Tremellales</taxon>
        <taxon>Naemateliaceae</taxon>
        <taxon>Naematelia</taxon>
    </lineage>
</organism>
<evidence type="ECO:0000256" key="1">
    <source>
        <dbReference type="SAM" id="MobiDB-lite"/>
    </source>
</evidence>
<dbReference type="Proteomes" id="UP000193986">
    <property type="component" value="Unassembled WGS sequence"/>
</dbReference>
<evidence type="ECO:0000313" key="3">
    <source>
        <dbReference type="Proteomes" id="UP000193986"/>
    </source>
</evidence>
<comment type="caution">
    <text evidence="2">The sequence shown here is derived from an EMBL/GenBank/DDBJ whole genome shotgun (WGS) entry which is preliminary data.</text>
</comment>
<proteinExistence type="predicted"/>
<gene>
    <name evidence="2" type="ORF">BCR39DRAFT_577545</name>
</gene>
<feature type="non-terminal residue" evidence="2">
    <location>
        <position position="1"/>
    </location>
</feature>
<feature type="compositionally biased region" description="Polar residues" evidence="1">
    <location>
        <begin position="36"/>
        <end position="75"/>
    </location>
</feature>
<keyword evidence="3" id="KW-1185">Reference proteome</keyword>
<dbReference type="EMBL" id="MCFC01000039">
    <property type="protein sequence ID" value="ORY27314.1"/>
    <property type="molecule type" value="Genomic_DNA"/>
</dbReference>
<feature type="region of interest" description="Disordered" evidence="1">
    <location>
        <begin position="32"/>
        <end position="76"/>
    </location>
</feature>
<dbReference type="AlphaFoldDB" id="A0A1Y2AXY6"/>